<protein>
    <submittedName>
        <fullName evidence="5">TIGR03943 family putative permease subunit</fullName>
    </submittedName>
</protein>
<feature type="region of interest" description="Disordered" evidence="1">
    <location>
        <begin position="172"/>
        <end position="193"/>
    </location>
</feature>
<feature type="transmembrane region" description="Helical" evidence="2">
    <location>
        <begin position="42"/>
        <end position="62"/>
    </location>
</feature>
<keyword evidence="2" id="KW-0472">Membrane</keyword>
<evidence type="ECO:0000313" key="6">
    <source>
        <dbReference type="Proteomes" id="UP001595752"/>
    </source>
</evidence>
<gene>
    <name evidence="5" type="ORF">ACFOU2_23465</name>
</gene>
<dbReference type="Pfam" id="PF21537">
    <property type="entry name" value="DUF1980_C"/>
    <property type="match status" value="1"/>
</dbReference>
<sequence length="340" mass="39060">MNKQIDYSFQAYIRGIILIGFSLLMFKLLLTGDIQLFIAPRMLPFIEFAAFTFFMMGILQIWRSSSKNEQDLLCQCGFSHGEETSPIQSSIIYALFILPVMTGFVFANHSLDSSVAAKRGIKFGANVTSQPTPEERQELINNAQLDTSEAEQYLQDPQKYMQEMEEKVKKEVAQENQTNGTKDVPLSHPDGYVPQQRPEEYYERLEQTLLEKDRIEVTEEQYIPTMTIIDENAVKFVGKKIELTGFVYREEGFTKDQFVVARFGLSCCVADASVYGTLATMENAKTYKTDEWIKVEGTLLKTTYNDSLLPYIHIEHIERIEPPKNPYVYEFYEGEQLIAP</sequence>
<evidence type="ECO:0000259" key="3">
    <source>
        <dbReference type="Pfam" id="PF09323"/>
    </source>
</evidence>
<evidence type="ECO:0000256" key="1">
    <source>
        <dbReference type="SAM" id="MobiDB-lite"/>
    </source>
</evidence>
<dbReference type="Proteomes" id="UP001595752">
    <property type="component" value="Unassembled WGS sequence"/>
</dbReference>
<dbReference type="RefSeq" id="WP_377918652.1">
    <property type="nucleotide sequence ID" value="NZ_JBHRZT010000072.1"/>
</dbReference>
<dbReference type="EMBL" id="JBHRZT010000072">
    <property type="protein sequence ID" value="MFC3886284.1"/>
    <property type="molecule type" value="Genomic_DNA"/>
</dbReference>
<accession>A0ABV8B9U9</accession>
<keyword evidence="6" id="KW-1185">Reference proteome</keyword>
<evidence type="ECO:0000259" key="4">
    <source>
        <dbReference type="Pfam" id="PF21537"/>
    </source>
</evidence>
<evidence type="ECO:0000313" key="5">
    <source>
        <dbReference type="EMBL" id="MFC3886284.1"/>
    </source>
</evidence>
<dbReference type="InterPro" id="IPR048493">
    <property type="entry name" value="DUF1980_N"/>
</dbReference>
<feature type="transmembrane region" description="Helical" evidence="2">
    <location>
        <begin position="12"/>
        <end position="30"/>
    </location>
</feature>
<dbReference type="InterPro" id="IPR052955">
    <property type="entry name" value="UPF0703_membrane_permease"/>
</dbReference>
<dbReference type="InterPro" id="IPR048447">
    <property type="entry name" value="DUF1980_C"/>
</dbReference>
<feature type="domain" description="DUF1980" evidence="4">
    <location>
        <begin position="195"/>
        <end position="330"/>
    </location>
</feature>
<dbReference type="NCBIfam" id="TIGR03943">
    <property type="entry name" value="TIGR03943 family putative permease subunit"/>
    <property type="match status" value="1"/>
</dbReference>
<keyword evidence="2" id="KW-1133">Transmembrane helix</keyword>
<dbReference type="PANTHER" id="PTHR40047">
    <property type="entry name" value="UPF0703 PROTEIN YCGQ"/>
    <property type="match status" value="1"/>
</dbReference>
<proteinExistence type="predicted"/>
<dbReference type="Pfam" id="PF09323">
    <property type="entry name" value="DUF1980"/>
    <property type="match status" value="1"/>
</dbReference>
<dbReference type="InterPro" id="IPR015402">
    <property type="entry name" value="DUF1980"/>
</dbReference>
<evidence type="ECO:0000256" key="2">
    <source>
        <dbReference type="SAM" id="Phobius"/>
    </source>
</evidence>
<feature type="transmembrane region" description="Helical" evidence="2">
    <location>
        <begin position="91"/>
        <end position="111"/>
    </location>
</feature>
<comment type="caution">
    <text evidence="5">The sequence shown here is derived from an EMBL/GenBank/DDBJ whole genome shotgun (WGS) entry which is preliminary data.</text>
</comment>
<keyword evidence="2" id="KW-0812">Transmembrane</keyword>
<reference evidence="6" key="1">
    <citation type="journal article" date="2019" name="Int. J. Syst. Evol. Microbiol.">
        <title>The Global Catalogue of Microorganisms (GCM) 10K type strain sequencing project: providing services to taxonomists for standard genome sequencing and annotation.</title>
        <authorList>
            <consortium name="The Broad Institute Genomics Platform"/>
            <consortium name="The Broad Institute Genome Sequencing Center for Infectious Disease"/>
            <person name="Wu L."/>
            <person name="Ma J."/>
        </authorList>
    </citation>
    <scope>NUCLEOTIDE SEQUENCE [LARGE SCALE GENOMIC DNA]</scope>
    <source>
        <strain evidence="6">CCUG 61889</strain>
    </source>
</reference>
<name>A0ABV8B9U9_9BACI</name>
<organism evidence="5 6">
    <name type="scientific">Bacillus songklensis</name>
    <dbReference type="NCBI Taxonomy" id="1069116"/>
    <lineage>
        <taxon>Bacteria</taxon>
        <taxon>Bacillati</taxon>
        <taxon>Bacillota</taxon>
        <taxon>Bacilli</taxon>
        <taxon>Bacillales</taxon>
        <taxon>Bacillaceae</taxon>
        <taxon>Bacillus</taxon>
    </lineage>
</organism>
<feature type="domain" description="DUF1980" evidence="3">
    <location>
        <begin position="13"/>
        <end position="121"/>
    </location>
</feature>
<dbReference type="PANTHER" id="PTHR40047:SF1">
    <property type="entry name" value="UPF0703 PROTEIN YCGQ"/>
    <property type="match status" value="1"/>
</dbReference>